<keyword evidence="7" id="KW-1185">Reference proteome</keyword>
<keyword evidence="4" id="KW-0472">Membrane</keyword>
<organism evidence="6 7">
    <name type="scientific">Chara braunii</name>
    <name type="common">Braun's stonewort</name>
    <dbReference type="NCBI Taxonomy" id="69332"/>
    <lineage>
        <taxon>Eukaryota</taxon>
        <taxon>Viridiplantae</taxon>
        <taxon>Streptophyta</taxon>
        <taxon>Charophyceae</taxon>
        <taxon>Charales</taxon>
        <taxon>Characeae</taxon>
        <taxon>Chara</taxon>
    </lineage>
</organism>
<feature type="region of interest" description="Disordered" evidence="3">
    <location>
        <begin position="589"/>
        <end position="608"/>
    </location>
</feature>
<feature type="region of interest" description="Disordered" evidence="3">
    <location>
        <begin position="616"/>
        <end position="705"/>
    </location>
</feature>
<dbReference type="PANTHER" id="PTHR27001:SF931">
    <property type="entry name" value="OS11G0664100 PROTEIN"/>
    <property type="match status" value="1"/>
</dbReference>
<dbReference type="EMBL" id="BFEA01000931">
    <property type="protein sequence ID" value="GBG91659.1"/>
    <property type="molecule type" value="Genomic_DNA"/>
</dbReference>
<dbReference type="Gene3D" id="3.30.200.20">
    <property type="entry name" value="Phosphorylase Kinase, domain 1"/>
    <property type="match status" value="1"/>
</dbReference>
<feature type="compositionally biased region" description="Gly residues" evidence="3">
    <location>
        <begin position="690"/>
        <end position="702"/>
    </location>
</feature>
<evidence type="ECO:0000256" key="3">
    <source>
        <dbReference type="SAM" id="MobiDB-lite"/>
    </source>
</evidence>
<dbReference type="SUPFAM" id="SSF63829">
    <property type="entry name" value="Calcium-dependent phosphotriesterase"/>
    <property type="match status" value="1"/>
</dbReference>
<evidence type="ECO:0000256" key="4">
    <source>
        <dbReference type="SAM" id="Phobius"/>
    </source>
</evidence>
<dbReference type="GO" id="GO:0005524">
    <property type="term" value="F:ATP binding"/>
    <property type="evidence" value="ECO:0007669"/>
    <property type="project" value="UniProtKB-KW"/>
</dbReference>
<dbReference type="PROSITE" id="PS50011">
    <property type="entry name" value="PROTEIN_KINASE_DOM"/>
    <property type="match status" value="1"/>
</dbReference>
<dbReference type="GO" id="GO:0005886">
    <property type="term" value="C:plasma membrane"/>
    <property type="evidence" value="ECO:0007669"/>
    <property type="project" value="TreeGrafter"/>
</dbReference>
<keyword evidence="4" id="KW-1133">Transmembrane helix</keyword>
<keyword evidence="1" id="KW-0547">Nucleotide-binding</keyword>
<dbReference type="GO" id="GO:0004672">
    <property type="term" value="F:protein kinase activity"/>
    <property type="evidence" value="ECO:0007669"/>
    <property type="project" value="InterPro"/>
</dbReference>
<dbReference type="Proteomes" id="UP000265515">
    <property type="component" value="Unassembled WGS sequence"/>
</dbReference>
<name>A0A388MB28_CHABU</name>
<evidence type="ECO:0000313" key="6">
    <source>
        <dbReference type="EMBL" id="GBG91659.1"/>
    </source>
</evidence>
<dbReference type="SUPFAM" id="SSF56112">
    <property type="entry name" value="Protein kinase-like (PK-like)"/>
    <property type="match status" value="1"/>
</dbReference>
<feature type="compositionally biased region" description="Basic and acidic residues" evidence="3">
    <location>
        <begin position="661"/>
        <end position="672"/>
    </location>
</feature>
<dbReference type="SMART" id="SM00220">
    <property type="entry name" value="S_TKc"/>
    <property type="match status" value="1"/>
</dbReference>
<dbReference type="Gramene" id="GBG91659">
    <property type="protein sequence ID" value="GBG91659"/>
    <property type="gene ID" value="CBR_g52695"/>
</dbReference>
<dbReference type="Pfam" id="PF07714">
    <property type="entry name" value="PK_Tyr_Ser-Thr"/>
    <property type="match status" value="1"/>
</dbReference>
<proteinExistence type="predicted"/>
<dbReference type="PROSITE" id="PS00108">
    <property type="entry name" value="PROTEIN_KINASE_ST"/>
    <property type="match status" value="1"/>
</dbReference>
<dbReference type="OrthoDB" id="4062651at2759"/>
<comment type="caution">
    <text evidence="6">The sequence shown here is derived from an EMBL/GenBank/DDBJ whole genome shotgun (WGS) entry which is preliminary data.</text>
</comment>
<keyword evidence="4" id="KW-0812">Transmembrane</keyword>
<dbReference type="AlphaFoldDB" id="A0A388MB28"/>
<dbReference type="InterPro" id="IPR001245">
    <property type="entry name" value="Ser-Thr/Tyr_kinase_cat_dom"/>
</dbReference>
<gene>
    <name evidence="6" type="ORF">CBR_g52695</name>
</gene>
<dbReference type="InterPro" id="IPR011009">
    <property type="entry name" value="Kinase-like_dom_sf"/>
</dbReference>
<evidence type="ECO:0000259" key="5">
    <source>
        <dbReference type="PROSITE" id="PS50011"/>
    </source>
</evidence>
<evidence type="ECO:0000313" key="7">
    <source>
        <dbReference type="Proteomes" id="UP000265515"/>
    </source>
</evidence>
<reference evidence="6 7" key="1">
    <citation type="journal article" date="2018" name="Cell">
        <title>The Chara Genome: Secondary Complexity and Implications for Plant Terrestrialization.</title>
        <authorList>
            <person name="Nishiyama T."/>
            <person name="Sakayama H."/>
            <person name="Vries J.D."/>
            <person name="Buschmann H."/>
            <person name="Saint-Marcoux D."/>
            <person name="Ullrich K.K."/>
            <person name="Haas F.B."/>
            <person name="Vanderstraeten L."/>
            <person name="Becker D."/>
            <person name="Lang D."/>
            <person name="Vosolsobe S."/>
            <person name="Rombauts S."/>
            <person name="Wilhelmsson P.K.I."/>
            <person name="Janitza P."/>
            <person name="Kern R."/>
            <person name="Heyl A."/>
            <person name="Rumpler F."/>
            <person name="Villalobos L.I.A.C."/>
            <person name="Clay J.M."/>
            <person name="Skokan R."/>
            <person name="Toyoda A."/>
            <person name="Suzuki Y."/>
            <person name="Kagoshima H."/>
            <person name="Schijlen E."/>
            <person name="Tajeshwar N."/>
            <person name="Catarino B."/>
            <person name="Hetherington A.J."/>
            <person name="Saltykova A."/>
            <person name="Bonnot C."/>
            <person name="Breuninger H."/>
            <person name="Symeonidi A."/>
            <person name="Radhakrishnan G.V."/>
            <person name="Van Nieuwerburgh F."/>
            <person name="Deforce D."/>
            <person name="Chang C."/>
            <person name="Karol K.G."/>
            <person name="Hedrich R."/>
            <person name="Ulvskov P."/>
            <person name="Glockner G."/>
            <person name="Delwiche C.F."/>
            <person name="Petrasek J."/>
            <person name="Van de Peer Y."/>
            <person name="Friml J."/>
            <person name="Beilby M."/>
            <person name="Dolan L."/>
            <person name="Kohara Y."/>
            <person name="Sugano S."/>
            <person name="Fujiyama A."/>
            <person name="Delaux P.-M."/>
            <person name="Quint M."/>
            <person name="TheiBen G."/>
            <person name="Hagemann M."/>
            <person name="Harholt J."/>
            <person name="Dunand C."/>
            <person name="Zachgo S."/>
            <person name="Langdale J."/>
            <person name="Maumus F."/>
            <person name="Straeten D.V.D."/>
            <person name="Gould S.B."/>
            <person name="Rensing S.A."/>
        </authorList>
    </citation>
    <scope>NUCLEOTIDE SEQUENCE [LARGE SCALE GENOMIC DNA]</scope>
    <source>
        <strain evidence="6 7">S276</strain>
    </source>
</reference>
<evidence type="ECO:0000256" key="2">
    <source>
        <dbReference type="ARBA" id="ARBA00022840"/>
    </source>
</evidence>
<dbReference type="InterPro" id="IPR011042">
    <property type="entry name" value="6-blade_b-propeller_TolB-like"/>
</dbReference>
<feature type="domain" description="Protein kinase" evidence="5">
    <location>
        <begin position="445"/>
        <end position="920"/>
    </location>
</feature>
<accession>A0A388MB28</accession>
<keyword evidence="2" id="KW-0067">ATP-binding</keyword>
<evidence type="ECO:0000256" key="1">
    <source>
        <dbReference type="ARBA" id="ARBA00022741"/>
    </source>
</evidence>
<dbReference type="InterPro" id="IPR008271">
    <property type="entry name" value="Ser/Thr_kinase_AS"/>
</dbReference>
<dbReference type="PANTHER" id="PTHR27001">
    <property type="entry name" value="OS01G0253100 PROTEIN"/>
    <property type="match status" value="1"/>
</dbReference>
<feature type="compositionally biased region" description="Gly residues" evidence="3">
    <location>
        <begin position="632"/>
        <end position="645"/>
    </location>
</feature>
<feature type="transmembrane region" description="Helical" evidence="4">
    <location>
        <begin position="390"/>
        <end position="412"/>
    </location>
</feature>
<dbReference type="Gene3D" id="2.120.10.30">
    <property type="entry name" value="TolB, C-terminal domain"/>
    <property type="match status" value="1"/>
</dbReference>
<feature type="region of interest" description="Disordered" evidence="3">
    <location>
        <begin position="338"/>
        <end position="357"/>
    </location>
</feature>
<dbReference type="InterPro" id="IPR000719">
    <property type="entry name" value="Prot_kinase_dom"/>
</dbReference>
<sequence>MPGMRCLTAVRNIVLLPPNNTEFFYILDESCWVGGDWSPSKGLLSFRQSSLDITVDEGDLISTWWPGRNGTGSRLVNTTCEDSACASSRDFVTGAAIFGTQLFLSGYHGATPAGSWLTALSAETGNRSSLPLMVDYAAAIAFDPSLKNLYVTDGRVPPRRIFSWPVTFHDDSRPLSYQTTAFSTVFEANDSDSLQSVYFGPYSFDPQGGACLYLVDRDGGAVWAFDPESKSVHTVAGRVSNALNVSFGRLYDLVVADDGQNLFVSEMDTGLVRRIELDSACGLGRRVTNVVEYHPRDGSGVCGLAIANCSEGYLLILGTSDGQAVHLRINRSALQSNKSLGGANHATPRDPLKVDSPIPVPPISSSSPREAFVFHNNRGKPGINGMNTPLALGIHVGLVLLVLVAIGGLAVFMRNRSRASNDGVPIHKVREFKWTDLVKATANFHESRRVGEPGGYGIVYRGTLEVKGEEGQGEVGGSRRHLAQQNSAVAKGTKNVKQIAVKVMDERAVVRRSGQPKEVVLKQFRTEVGTLSRLHHAHLCDLIGYCQANGKYMLVYPYIEGGSLYERLYGPHPSLQAAGEFASGAGEGAAAEVKGNGGPVDDRSAAVAPAVEEGQAWKAGEAEAGRSRGASLPGGGGGTGGGGGEVEIADVGRGGGGPGGGEERAGGGERGRGGGGGGGERGLGEERGGGGEIGLGGGGGGEARVAGVAPDRRRFPHLRLEERASIALQIAHALNYLHYGANPPVIHRDVKSPNVLLSRGSGPSGSAVKAYLADFGMAKVIEDVFRGDHRTAVMSSICGTNGYMPPEYLSGGISTRKHDVYAFGVLVLEMLTGQKAVIVDPRTRCVITLVKHKEEHLKPCNLCTLDLKEIVDPAFRDEMDVPARLEMTREMLRLVAECVNEHYEMRPTITTAAARIENIMQEAGMTPNAAGINAASPMR</sequence>
<dbReference type="Gene3D" id="1.10.510.10">
    <property type="entry name" value="Transferase(Phosphotransferase) domain 1"/>
    <property type="match status" value="1"/>
</dbReference>
<protein>
    <recommendedName>
        <fullName evidence="5">Protein kinase domain-containing protein</fullName>
    </recommendedName>
</protein>